<comment type="similarity">
    <text evidence="2 11">Belongs to the UQCRQ/QCR8 family.</text>
</comment>
<dbReference type="Pfam" id="PF02939">
    <property type="entry name" value="UcrQ"/>
    <property type="match status" value="1"/>
</dbReference>
<keyword evidence="3 11" id="KW-0813">Transport</keyword>
<evidence type="ECO:0000256" key="8">
    <source>
        <dbReference type="ARBA" id="ARBA00022989"/>
    </source>
</evidence>
<evidence type="ECO:0000256" key="1">
    <source>
        <dbReference type="ARBA" id="ARBA00004434"/>
    </source>
</evidence>
<protein>
    <recommendedName>
        <fullName evidence="11">Cytochrome b-c1 complex subunit 8</fullName>
    </recommendedName>
    <alternativeName>
        <fullName evidence="11">Complex III subunit 8</fullName>
    </alternativeName>
</protein>
<dbReference type="PANTHER" id="PTHR12119:SF2">
    <property type="entry name" value="CYTOCHROME B-C1 COMPLEX SUBUNIT 8"/>
    <property type="match status" value="1"/>
</dbReference>
<evidence type="ECO:0000256" key="7">
    <source>
        <dbReference type="ARBA" id="ARBA00022982"/>
    </source>
</evidence>
<keyword evidence="9 11" id="KW-0496">Mitochondrion</keyword>
<comment type="subunit">
    <text evidence="11">Component of the ubiquinol-cytochrome c oxidoreductase (cytochrome b-c1 complex, complex III, CIII), a multisubunit enzyme composed of 3 respiratory subunits cytochrome b, cytochrome c1 and Rieske protein, 2 core protein subunits, and additional low-molecular weight protein subunits. The complex exists as an obligatory dimer and forms supercomplexes (SCs) in the inner mitochondrial membrane with cytochrome c oxidase (complex IV, CIV).</text>
</comment>
<dbReference type="STRING" id="436010.A0A166V7M4"/>
<keyword evidence="8" id="KW-1133">Transmembrane helix</keyword>
<reference evidence="12 13" key="1">
    <citation type="journal article" date="2016" name="Mol. Biol. Evol.">
        <title>Comparative Genomics of Early-Diverging Mushroom-Forming Fungi Provides Insights into the Origins of Lignocellulose Decay Capabilities.</title>
        <authorList>
            <person name="Nagy L.G."/>
            <person name="Riley R."/>
            <person name="Tritt A."/>
            <person name="Adam C."/>
            <person name="Daum C."/>
            <person name="Floudas D."/>
            <person name="Sun H."/>
            <person name="Yadav J.S."/>
            <person name="Pangilinan J."/>
            <person name="Larsson K.H."/>
            <person name="Matsuura K."/>
            <person name="Barry K."/>
            <person name="Labutti K."/>
            <person name="Kuo R."/>
            <person name="Ohm R.A."/>
            <person name="Bhattacharya S.S."/>
            <person name="Shirouzu T."/>
            <person name="Yoshinaga Y."/>
            <person name="Martin F.M."/>
            <person name="Grigoriev I.V."/>
            <person name="Hibbett D.S."/>
        </authorList>
    </citation>
    <scope>NUCLEOTIDE SEQUENCE [LARGE SCALE GENOMIC DNA]</scope>
    <source>
        <strain evidence="12 13">CBS 109695</strain>
    </source>
</reference>
<evidence type="ECO:0000256" key="11">
    <source>
        <dbReference type="RuleBase" id="RU368118"/>
    </source>
</evidence>
<dbReference type="GO" id="GO:0045275">
    <property type="term" value="C:respiratory chain complex III"/>
    <property type="evidence" value="ECO:0007669"/>
    <property type="project" value="UniProtKB-UniRule"/>
</dbReference>
<evidence type="ECO:0000256" key="5">
    <source>
        <dbReference type="ARBA" id="ARBA00022692"/>
    </source>
</evidence>
<keyword evidence="5" id="KW-0812">Transmembrane</keyword>
<dbReference type="GO" id="GO:0005743">
    <property type="term" value="C:mitochondrial inner membrane"/>
    <property type="evidence" value="ECO:0007669"/>
    <property type="project" value="UniProtKB-SubCell"/>
</dbReference>
<organism evidence="12 13">
    <name type="scientific">Athelia psychrophila</name>
    <dbReference type="NCBI Taxonomy" id="1759441"/>
    <lineage>
        <taxon>Eukaryota</taxon>
        <taxon>Fungi</taxon>
        <taxon>Dikarya</taxon>
        <taxon>Basidiomycota</taxon>
        <taxon>Agaricomycotina</taxon>
        <taxon>Agaricomycetes</taxon>
        <taxon>Agaricomycetidae</taxon>
        <taxon>Atheliales</taxon>
        <taxon>Atheliaceae</taxon>
        <taxon>Athelia</taxon>
    </lineage>
</organism>
<dbReference type="SUPFAM" id="SSF81508">
    <property type="entry name" value="Ubiquinone-binding protein QP-C of cytochrome bc1 complex (Ubiquinol-cytochrome c reductase)"/>
    <property type="match status" value="1"/>
</dbReference>
<proteinExistence type="inferred from homology"/>
<keyword evidence="6 11" id="KW-0999">Mitochondrion inner membrane</keyword>
<dbReference type="AlphaFoldDB" id="A0A166V7M4"/>
<dbReference type="Gene3D" id="1.20.5.210">
    <property type="entry name" value="Cytochrome b-c1 complex subunit 8"/>
    <property type="match status" value="1"/>
</dbReference>
<dbReference type="InterPro" id="IPR036642">
    <property type="entry name" value="Cyt_bc1_su8_sf"/>
</dbReference>
<dbReference type="Proteomes" id="UP000076532">
    <property type="component" value="Unassembled WGS sequence"/>
</dbReference>
<accession>A0A166V7M4</accession>
<dbReference type="PANTHER" id="PTHR12119">
    <property type="entry name" value="UBIQUINOL-CYTOCHROME C REDUCTASE COMPLEX UBIQUINONE-BINDING PROTEIN QP-C"/>
    <property type="match status" value="1"/>
</dbReference>
<keyword evidence="4 11" id="KW-0679">Respiratory chain</keyword>
<evidence type="ECO:0000256" key="10">
    <source>
        <dbReference type="ARBA" id="ARBA00023136"/>
    </source>
</evidence>
<dbReference type="InterPro" id="IPR004205">
    <property type="entry name" value="Cyt_bc1_su8"/>
</dbReference>
<comment type="function">
    <text evidence="11">Component of the ubiquinol-cytochrome c oxidoreductase, a multisubunit transmembrane complex that is part of the mitochondrial electron transport chain which drives oxidative phosphorylation. The complex plays an important role in the uptake of multiple carbon sources present in different host niches.</text>
</comment>
<gene>
    <name evidence="12" type="ORF">FIBSPDRAFT_518278</name>
</gene>
<keyword evidence="13" id="KW-1185">Reference proteome</keyword>
<sequence>MRSSSVRKSEMPGGKTFISWWGDISDNRRKSRGVITYSQSPFRQNPMTGALRGYLFNGTRRLASQLPYWIVPVAIGYGTYTWAKSRDEWQNSKAGHLTLHPPGSDSHH</sequence>
<evidence type="ECO:0000256" key="2">
    <source>
        <dbReference type="ARBA" id="ARBA00007668"/>
    </source>
</evidence>
<evidence type="ECO:0000256" key="4">
    <source>
        <dbReference type="ARBA" id="ARBA00022660"/>
    </source>
</evidence>
<dbReference type="OrthoDB" id="6683853at2759"/>
<comment type="subcellular location">
    <subcellularLocation>
        <location evidence="1 11">Mitochondrion inner membrane</location>
        <topology evidence="1 11">Single-pass membrane protein</topology>
    </subcellularLocation>
</comment>
<name>A0A166V7M4_9AGAM</name>
<keyword evidence="7 11" id="KW-0249">Electron transport</keyword>
<evidence type="ECO:0000256" key="6">
    <source>
        <dbReference type="ARBA" id="ARBA00022792"/>
    </source>
</evidence>
<evidence type="ECO:0000313" key="12">
    <source>
        <dbReference type="EMBL" id="KZP32423.1"/>
    </source>
</evidence>
<evidence type="ECO:0000313" key="13">
    <source>
        <dbReference type="Proteomes" id="UP000076532"/>
    </source>
</evidence>
<evidence type="ECO:0000256" key="9">
    <source>
        <dbReference type="ARBA" id="ARBA00023128"/>
    </source>
</evidence>
<dbReference type="GO" id="GO:0006122">
    <property type="term" value="P:mitochondrial electron transport, ubiquinol to cytochrome c"/>
    <property type="evidence" value="ECO:0007669"/>
    <property type="project" value="UniProtKB-UniRule"/>
</dbReference>
<evidence type="ECO:0000256" key="3">
    <source>
        <dbReference type="ARBA" id="ARBA00022448"/>
    </source>
</evidence>
<keyword evidence="10" id="KW-0472">Membrane</keyword>
<dbReference type="EMBL" id="KV417486">
    <property type="protein sequence ID" value="KZP32423.1"/>
    <property type="molecule type" value="Genomic_DNA"/>
</dbReference>